<reference evidence="1" key="1">
    <citation type="submission" date="2021-12" db="EMBL/GenBank/DDBJ databases">
        <authorList>
            <person name="Rodrigo-Torres L."/>
            <person name="Arahal R. D."/>
            <person name="Lucena T."/>
        </authorList>
    </citation>
    <scope>NUCLEOTIDE SEQUENCE</scope>
    <source>
        <strain evidence="1">CECT 8267</strain>
    </source>
</reference>
<comment type="caution">
    <text evidence="1">The sequence shown here is derived from an EMBL/GenBank/DDBJ whole genome shotgun (WGS) entry which is preliminary data.</text>
</comment>
<keyword evidence="2" id="KW-1185">Reference proteome</keyword>
<dbReference type="InterPro" id="IPR044399">
    <property type="entry name" value="Mb-like_M"/>
</dbReference>
<proteinExistence type="predicted"/>
<dbReference type="EMBL" id="CAKLPX010000001">
    <property type="protein sequence ID" value="CAH0991640.1"/>
    <property type="molecule type" value="Genomic_DNA"/>
</dbReference>
<dbReference type="InterPro" id="IPR009050">
    <property type="entry name" value="Globin-like_sf"/>
</dbReference>
<dbReference type="SUPFAM" id="SSF46458">
    <property type="entry name" value="Globin-like"/>
    <property type="match status" value="1"/>
</dbReference>
<dbReference type="RefSeq" id="WP_237444285.1">
    <property type="nucleotide sequence ID" value="NZ_CAKLPX010000001.1"/>
</dbReference>
<dbReference type="CDD" id="cd01040">
    <property type="entry name" value="Mb-like"/>
    <property type="match status" value="1"/>
</dbReference>
<gene>
    <name evidence="1" type="ORF">SIN8267_01749</name>
</gene>
<organism evidence="1 2">
    <name type="scientific">Sinobacterium norvegicum</name>
    <dbReference type="NCBI Taxonomy" id="1641715"/>
    <lineage>
        <taxon>Bacteria</taxon>
        <taxon>Pseudomonadati</taxon>
        <taxon>Pseudomonadota</taxon>
        <taxon>Gammaproteobacteria</taxon>
        <taxon>Cellvibrionales</taxon>
        <taxon>Spongiibacteraceae</taxon>
        <taxon>Sinobacterium</taxon>
    </lineage>
</organism>
<accession>A0ABM9AFW7</accession>
<evidence type="ECO:0000313" key="1">
    <source>
        <dbReference type="EMBL" id="CAH0991640.1"/>
    </source>
</evidence>
<evidence type="ECO:0000313" key="2">
    <source>
        <dbReference type="Proteomes" id="UP000838100"/>
    </source>
</evidence>
<dbReference type="Gene3D" id="1.10.490.10">
    <property type="entry name" value="Globins"/>
    <property type="match status" value="1"/>
</dbReference>
<dbReference type="InterPro" id="IPR012292">
    <property type="entry name" value="Globin/Proto"/>
</dbReference>
<name>A0ABM9AFW7_9GAMM</name>
<protein>
    <recommendedName>
        <fullName evidence="3">Globin</fullName>
    </recommendedName>
</protein>
<sequence>MYQHQAEIVDASIKRAKERCNANQLALQMMTTFFQHFPETAEIFAPFDLNKVSLIKFCKVGDALLDAVKHPDYSVTATEEELYRHLTYNVRDTGYYFGLIDAYVATIQTALGNEWTSAENEAWQDTVAGMRFNINQASQQL</sequence>
<dbReference type="Proteomes" id="UP000838100">
    <property type="component" value="Unassembled WGS sequence"/>
</dbReference>
<evidence type="ECO:0008006" key="3">
    <source>
        <dbReference type="Google" id="ProtNLM"/>
    </source>
</evidence>